<dbReference type="SUPFAM" id="SSF54001">
    <property type="entry name" value="Cysteine proteinases"/>
    <property type="match status" value="1"/>
</dbReference>
<sequence>MERHIQRNELDWNEEYEESDCLGGSSKKKVVILGSAESISMPSVDQCKGGGKASFEQKNMDDIKVNEPAVSIDGHETVPVNDEAALLKAAANQPVSVAIDAGGSDFQFYSEMWIDVPYLAYLG</sequence>
<keyword evidence="3" id="KW-1185">Reference proteome</keyword>
<evidence type="ECO:0000313" key="2">
    <source>
        <dbReference type="EMBL" id="KAK6920606.1"/>
    </source>
</evidence>
<dbReference type="EMBL" id="JBAMMX010000020">
    <property type="protein sequence ID" value="KAK6920606.1"/>
    <property type="molecule type" value="Genomic_DNA"/>
</dbReference>
<dbReference type="Pfam" id="PF00112">
    <property type="entry name" value="Peptidase_C1"/>
    <property type="match status" value="1"/>
</dbReference>
<name>A0AAN8UZL1_9MAGN</name>
<proteinExistence type="predicted"/>
<dbReference type="Proteomes" id="UP001370490">
    <property type="component" value="Unassembled WGS sequence"/>
</dbReference>
<reference evidence="2 3" key="1">
    <citation type="submission" date="2023-12" db="EMBL/GenBank/DDBJ databases">
        <title>A high-quality genome assembly for Dillenia turbinata (Dilleniales).</title>
        <authorList>
            <person name="Chanderbali A."/>
        </authorList>
    </citation>
    <scope>NUCLEOTIDE SEQUENCE [LARGE SCALE GENOMIC DNA]</scope>
    <source>
        <strain evidence="2">LSX21</strain>
        <tissue evidence="2">Leaf</tissue>
    </source>
</reference>
<dbReference type="GO" id="GO:0008234">
    <property type="term" value="F:cysteine-type peptidase activity"/>
    <property type="evidence" value="ECO:0007669"/>
    <property type="project" value="InterPro"/>
</dbReference>
<gene>
    <name evidence="2" type="ORF">RJ641_014284</name>
</gene>
<dbReference type="GO" id="GO:0006508">
    <property type="term" value="P:proteolysis"/>
    <property type="evidence" value="ECO:0007669"/>
    <property type="project" value="InterPro"/>
</dbReference>
<dbReference type="InterPro" id="IPR038765">
    <property type="entry name" value="Papain-like_cys_pep_sf"/>
</dbReference>
<dbReference type="Gene3D" id="3.90.70.10">
    <property type="entry name" value="Cysteine proteinases"/>
    <property type="match status" value="1"/>
</dbReference>
<comment type="caution">
    <text evidence="2">The sequence shown here is derived from an EMBL/GenBank/DDBJ whole genome shotgun (WGS) entry which is preliminary data.</text>
</comment>
<dbReference type="AlphaFoldDB" id="A0AAN8UZL1"/>
<evidence type="ECO:0000313" key="3">
    <source>
        <dbReference type="Proteomes" id="UP001370490"/>
    </source>
</evidence>
<evidence type="ECO:0000259" key="1">
    <source>
        <dbReference type="Pfam" id="PF00112"/>
    </source>
</evidence>
<dbReference type="InterPro" id="IPR000668">
    <property type="entry name" value="Peptidase_C1A_C"/>
</dbReference>
<accession>A0AAN8UZL1</accession>
<organism evidence="2 3">
    <name type="scientific">Dillenia turbinata</name>
    <dbReference type="NCBI Taxonomy" id="194707"/>
    <lineage>
        <taxon>Eukaryota</taxon>
        <taxon>Viridiplantae</taxon>
        <taxon>Streptophyta</taxon>
        <taxon>Embryophyta</taxon>
        <taxon>Tracheophyta</taxon>
        <taxon>Spermatophyta</taxon>
        <taxon>Magnoliopsida</taxon>
        <taxon>eudicotyledons</taxon>
        <taxon>Gunneridae</taxon>
        <taxon>Pentapetalae</taxon>
        <taxon>Dilleniales</taxon>
        <taxon>Dilleniaceae</taxon>
        <taxon>Dillenia</taxon>
    </lineage>
</organism>
<feature type="domain" description="Peptidase C1A papain C-terminal" evidence="1">
    <location>
        <begin position="17"/>
        <end position="111"/>
    </location>
</feature>
<protein>
    <submittedName>
        <fullName evidence="2">Peptidase C1A, papain C-terminal</fullName>
    </submittedName>
</protein>